<evidence type="ECO:0000256" key="5">
    <source>
        <dbReference type="ARBA" id="ARBA00023002"/>
    </source>
</evidence>
<dbReference type="InterPro" id="IPR003607">
    <property type="entry name" value="HD/PDEase_dom"/>
</dbReference>
<protein>
    <recommendedName>
        <fullName evidence="11">HD domain-containing protein</fullName>
    </recommendedName>
</protein>
<dbReference type="GO" id="GO:0051213">
    <property type="term" value="F:dioxygenase activity"/>
    <property type="evidence" value="ECO:0007669"/>
    <property type="project" value="UniProtKB-KW"/>
</dbReference>
<keyword evidence="5" id="KW-0560">Oxidoreductase</keyword>
<evidence type="ECO:0000259" key="9">
    <source>
        <dbReference type="Pfam" id="PF02668"/>
    </source>
</evidence>
<dbReference type="PANTHER" id="PTHR10696:SF25">
    <property type="entry name" value="OXIDOREDUCTASE AIM17-RELATED"/>
    <property type="match status" value="1"/>
</dbReference>
<evidence type="ECO:0008006" key="11">
    <source>
        <dbReference type="Google" id="ProtNLM"/>
    </source>
</evidence>
<dbReference type="Pfam" id="PF01966">
    <property type="entry name" value="HD"/>
    <property type="match status" value="1"/>
</dbReference>
<dbReference type="InterPro" id="IPR050411">
    <property type="entry name" value="AlphaKG_dependent_hydroxylases"/>
</dbReference>
<dbReference type="Pfam" id="PF02668">
    <property type="entry name" value="TauD"/>
    <property type="match status" value="1"/>
</dbReference>
<evidence type="ECO:0000256" key="2">
    <source>
        <dbReference type="ARBA" id="ARBA00008654"/>
    </source>
</evidence>
<keyword evidence="6" id="KW-0408">Iron</keyword>
<dbReference type="VEuPathDB" id="CryptoDB:Cvel_7480"/>
<name>A0A0G4HMG2_9ALVE</name>
<dbReference type="GO" id="GO:0005739">
    <property type="term" value="C:mitochondrion"/>
    <property type="evidence" value="ECO:0007669"/>
    <property type="project" value="TreeGrafter"/>
</dbReference>
<organism evidence="10">
    <name type="scientific">Chromera velia CCMP2878</name>
    <dbReference type="NCBI Taxonomy" id="1169474"/>
    <lineage>
        <taxon>Eukaryota</taxon>
        <taxon>Sar</taxon>
        <taxon>Alveolata</taxon>
        <taxon>Colpodellida</taxon>
        <taxon>Chromeraceae</taxon>
        <taxon>Chromera</taxon>
    </lineage>
</organism>
<evidence type="ECO:0000313" key="10">
    <source>
        <dbReference type="EMBL" id="CEM45350.1"/>
    </source>
</evidence>
<dbReference type="Gene3D" id="3.60.130.10">
    <property type="entry name" value="Clavaminate synthase-like"/>
    <property type="match status" value="1"/>
</dbReference>
<feature type="domain" description="HD" evidence="8">
    <location>
        <begin position="503"/>
        <end position="572"/>
    </location>
</feature>
<dbReference type="GO" id="GO:0045329">
    <property type="term" value="P:carnitine biosynthetic process"/>
    <property type="evidence" value="ECO:0007669"/>
    <property type="project" value="TreeGrafter"/>
</dbReference>
<dbReference type="PhylomeDB" id="A0A0G4HMG2"/>
<proteinExistence type="inferred from homology"/>
<comment type="cofactor">
    <cofactor evidence="1">
        <name>Fe(2+)</name>
        <dbReference type="ChEBI" id="CHEBI:29033"/>
    </cofactor>
</comment>
<evidence type="ECO:0000256" key="4">
    <source>
        <dbReference type="ARBA" id="ARBA00022964"/>
    </source>
</evidence>
<accession>A0A0G4HMG2</accession>
<dbReference type="InterPro" id="IPR003819">
    <property type="entry name" value="TauD/TfdA-like"/>
</dbReference>
<gene>
    <name evidence="10" type="ORF">Cvel_7480</name>
</gene>
<feature type="compositionally biased region" description="Low complexity" evidence="7">
    <location>
        <begin position="414"/>
        <end position="426"/>
    </location>
</feature>
<dbReference type="AlphaFoldDB" id="A0A0G4HMG2"/>
<dbReference type="CDD" id="cd00077">
    <property type="entry name" value="HDc"/>
    <property type="match status" value="1"/>
</dbReference>
<keyword evidence="4" id="KW-0223">Dioxygenase</keyword>
<dbReference type="InterPro" id="IPR006674">
    <property type="entry name" value="HD_domain"/>
</dbReference>
<dbReference type="Gene3D" id="1.10.3210.10">
    <property type="entry name" value="Hypothetical protein af1432"/>
    <property type="match status" value="1"/>
</dbReference>
<dbReference type="SUPFAM" id="SSF51197">
    <property type="entry name" value="Clavaminate synthase-like"/>
    <property type="match status" value="1"/>
</dbReference>
<dbReference type="EMBL" id="CDMZ01003163">
    <property type="protein sequence ID" value="CEM45350.1"/>
    <property type="molecule type" value="Genomic_DNA"/>
</dbReference>
<evidence type="ECO:0000256" key="6">
    <source>
        <dbReference type="ARBA" id="ARBA00023004"/>
    </source>
</evidence>
<feature type="region of interest" description="Disordered" evidence="7">
    <location>
        <begin position="401"/>
        <end position="437"/>
    </location>
</feature>
<evidence type="ECO:0000259" key="8">
    <source>
        <dbReference type="Pfam" id="PF01966"/>
    </source>
</evidence>
<dbReference type="PANTHER" id="PTHR10696">
    <property type="entry name" value="GAMMA-BUTYROBETAINE HYDROXYLASE-RELATED"/>
    <property type="match status" value="1"/>
</dbReference>
<keyword evidence="3" id="KW-0479">Metal-binding</keyword>
<evidence type="ECO:0000256" key="1">
    <source>
        <dbReference type="ARBA" id="ARBA00001954"/>
    </source>
</evidence>
<dbReference type="SUPFAM" id="SSF109604">
    <property type="entry name" value="HD-domain/PDEase-like"/>
    <property type="match status" value="1"/>
</dbReference>
<feature type="compositionally biased region" description="Basic and acidic residues" evidence="7">
    <location>
        <begin position="401"/>
        <end position="413"/>
    </location>
</feature>
<comment type="similarity">
    <text evidence="2">Belongs to the gamma-BBH/TMLD family.</text>
</comment>
<evidence type="ECO:0000256" key="7">
    <source>
        <dbReference type="SAM" id="MobiDB-lite"/>
    </source>
</evidence>
<feature type="domain" description="TauD/TfdA-like" evidence="9">
    <location>
        <begin position="136"/>
        <end position="385"/>
    </location>
</feature>
<evidence type="ECO:0000256" key="3">
    <source>
        <dbReference type="ARBA" id="ARBA00022723"/>
    </source>
</evidence>
<sequence length="646" mass="72036">MSTAGIQAKASVVNGYLHVGDVVAHPLSLLQRVTDPAFVQPGSLQRKFDVSEYLGVTVTGVEHEGDDILRVRFSTGHEFRFSSAELHASAVKWKLPVEEDWGTDTVEAFEFQAKDLVEVEDKGANFAFRKKNAVFGRFASQMLRRGFAVIRGLPAREGVCLKFAELIGPVRNTNWGLDGDADSPYGMVFDVKVSPPSIDDERTSSTDLAYTNDAIALHVDNPYRDPMPQYQLLHCIKQSARGGASLVSDSFAAARVLRERDPETFRLLSTMPVRFFYQDANNCHVQEKPHIQVKPDGVTPWRVNFSGRLDYAPLWVDGETQDRYFRGRKALADIMAERAVSFRLGDGDLFIVDNHRVLHGRTDIDATTAQAAAETGGGRFLQGCYVDRDGMGSCFFTDKAEADGGSEEGRRDTSTASPASLKAALPPSTPPSPLPEAHKEKDILAHIPSDFTELKSATEEDVKLMTELFKVACSPQKLADRLLEMLKAQRGEEFKLGAPVDLYTHGLQTATRAMRDGADEETIVACLLHDIGELQCPQNHGEVVASLLRPFVSPETWWVLAHHEVFQGYYYFHHNGDNKNSRDVYKDHPCFQKCADFCEKWDQCSFDPNFECKPLETFAPLVLSVVSREPFWWDKEHPKRGAVTGV</sequence>
<reference evidence="10" key="1">
    <citation type="submission" date="2014-11" db="EMBL/GenBank/DDBJ databases">
        <authorList>
            <person name="Otto D Thomas"/>
            <person name="Naeem Raeece"/>
        </authorList>
    </citation>
    <scope>NUCLEOTIDE SEQUENCE</scope>
</reference>
<dbReference type="InterPro" id="IPR042098">
    <property type="entry name" value="TauD-like_sf"/>
</dbReference>
<dbReference type="GO" id="GO:0046872">
    <property type="term" value="F:metal ion binding"/>
    <property type="evidence" value="ECO:0007669"/>
    <property type="project" value="UniProtKB-KW"/>
</dbReference>